<evidence type="ECO:0000313" key="3">
    <source>
        <dbReference type="EMBL" id="POQ99086.1"/>
    </source>
</evidence>
<keyword evidence="2" id="KW-1133">Transmembrane helix</keyword>
<evidence type="ECO:0000256" key="2">
    <source>
        <dbReference type="SAM" id="Phobius"/>
    </source>
</evidence>
<dbReference type="Proteomes" id="UP000237350">
    <property type="component" value="Unassembled WGS sequence"/>
</dbReference>
<keyword evidence="2" id="KW-0472">Membrane</keyword>
<keyword evidence="4" id="KW-1185">Reference proteome</keyword>
<protein>
    <recommendedName>
        <fullName evidence="5">Outer membrane protein beta-barrel domain-containing protein</fullName>
    </recommendedName>
</protein>
<organism evidence="3 4">
    <name type="scientific">Alkalispirochaeta sphaeroplastigenens</name>
    <dbReference type="NCBI Taxonomy" id="1187066"/>
    <lineage>
        <taxon>Bacteria</taxon>
        <taxon>Pseudomonadati</taxon>
        <taxon>Spirochaetota</taxon>
        <taxon>Spirochaetia</taxon>
        <taxon>Spirochaetales</taxon>
        <taxon>Spirochaetaceae</taxon>
        <taxon>Alkalispirochaeta</taxon>
    </lineage>
</organism>
<keyword evidence="2" id="KW-0812">Transmembrane</keyword>
<dbReference type="RefSeq" id="WP_103680723.1">
    <property type="nucleotide sequence ID" value="NZ_LPWH01000111.1"/>
</dbReference>
<feature type="transmembrane region" description="Helical" evidence="2">
    <location>
        <begin position="53"/>
        <end position="71"/>
    </location>
</feature>
<name>A0A2S4JHS6_9SPIO</name>
<sequence length="223" mass="23778">MNKNSVNRKSVSRDSVDREPDTRRSGTHRNPGTTRSPGSGGAGKAPVFFRRSWVLALVIVLGVSAASPLWGQADRRAEERSRVDLAGLAEGPAIIGGGIILGEPSGFTAKLWFTETGFAVDAALAWSFQDDAGLYLHTNALYHLTIIETAGGRYLSPFVGGGLSYRVGSDHRVEVRVPLGLSVLPLEELPLEFFAEIAPGVGIVPDTSPNFGAGIGVRYFLPF</sequence>
<reference evidence="4" key="1">
    <citation type="submission" date="2015-12" db="EMBL/GenBank/DDBJ databases">
        <authorList>
            <person name="Lodha T.D."/>
            <person name="Chintalapati S."/>
            <person name="Chintalapati V.R."/>
            <person name="Sravanthi T."/>
        </authorList>
    </citation>
    <scope>NUCLEOTIDE SEQUENCE [LARGE SCALE GENOMIC DNA]</scope>
    <source>
        <strain evidence="4">JC133</strain>
    </source>
</reference>
<evidence type="ECO:0000313" key="4">
    <source>
        <dbReference type="Proteomes" id="UP000237350"/>
    </source>
</evidence>
<gene>
    <name evidence="3" type="ORF">AU468_10745</name>
</gene>
<dbReference type="OrthoDB" id="9790491at2"/>
<dbReference type="AlphaFoldDB" id="A0A2S4JHS6"/>
<evidence type="ECO:0008006" key="5">
    <source>
        <dbReference type="Google" id="ProtNLM"/>
    </source>
</evidence>
<dbReference type="EMBL" id="LPWH01000111">
    <property type="protein sequence ID" value="POQ99086.1"/>
    <property type="molecule type" value="Genomic_DNA"/>
</dbReference>
<comment type="caution">
    <text evidence="3">The sequence shown here is derived from an EMBL/GenBank/DDBJ whole genome shotgun (WGS) entry which is preliminary data.</text>
</comment>
<proteinExistence type="predicted"/>
<accession>A0A2S4JHS6</accession>
<feature type="compositionally biased region" description="Polar residues" evidence="1">
    <location>
        <begin position="28"/>
        <end position="37"/>
    </location>
</feature>
<evidence type="ECO:0000256" key="1">
    <source>
        <dbReference type="SAM" id="MobiDB-lite"/>
    </source>
</evidence>
<feature type="compositionally biased region" description="Basic and acidic residues" evidence="1">
    <location>
        <begin position="11"/>
        <end position="24"/>
    </location>
</feature>
<feature type="region of interest" description="Disordered" evidence="1">
    <location>
        <begin position="1"/>
        <end position="43"/>
    </location>
</feature>